<evidence type="ECO:0000256" key="1">
    <source>
        <dbReference type="ARBA" id="ARBA00006611"/>
    </source>
</evidence>
<dbReference type="PANTHER" id="PTHR30486:SF16">
    <property type="entry name" value="TWITCHING MOTILITY PROTEIN PILT"/>
    <property type="match status" value="1"/>
</dbReference>
<dbReference type="InterPro" id="IPR027417">
    <property type="entry name" value="P-loop_NTPase"/>
</dbReference>
<dbReference type="NCBIfam" id="TIGR01420">
    <property type="entry name" value="pilT_fam"/>
    <property type="match status" value="1"/>
</dbReference>
<feature type="domain" description="Bacterial type II secretion system protein E" evidence="2">
    <location>
        <begin position="194"/>
        <end position="208"/>
    </location>
</feature>
<keyword evidence="4" id="KW-1185">Reference proteome</keyword>
<dbReference type="SUPFAM" id="SSF52540">
    <property type="entry name" value="P-loop containing nucleoside triphosphate hydrolases"/>
    <property type="match status" value="1"/>
</dbReference>
<dbReference type="RefSeq" id="WP_283831271.1">
    <property type="nucleotide sequence ID" value="NZ_JASJEU010000007.1"/>
</dbReference>
<sequence length="352" mass="38089">MTKSIEELVDQAHAAGASDIHLVSGLPPKQRVDGVLVSMPSCEPLTPDQCEVYAQALAGRGYDAIKERGELDLAHTIAGVRVRINLFRQKGNISAALRLLSDVIPPLDGLGVPPAVLDFPKLQRGIILVTGETGSGKSTTMAALLDQINHTRDDHIITLEDPIEYVHTPDRCVINQREIGTDTASYADALRAVLREDPDVILIGEMRDLNTIETALTAAETGHLVLATLHTNSAADSIDRMVDVFPEGLQRQIRMQVSTCLHAVLSQQLVHRRGGGRVLAAELMIVTPAIRNLIREGKTPQIVNALSTSAAVGSITMDNALINLYKRNEIDAQTAIEAAHDIDYVTKSTGRF</sequence>
<accession>A0ABT7DP49</accession>
<dbReference type="Pfam" id="PF00437">
    <property type="entry name" value="T2SSE"/>
    <property type="match status" value="1"/>
</dbReference>
<dbReference type="PROSITE" id="PS00662">
    <property type="entry name" value="T2SP_E"/>
    <property type="match status" value="1"/>
</dbReference>
<evidence type="ECO:0000313" key="4">
    <source>
        <dbReference type="Proteomes" id="UP001232750"/>
    </source>
</evidence>
<dbReference type="CDD" id="cd01131">
    <property type="entry name" value="PilT"/>
    <property type="match status" value="1"/>
</dbReference>
<dbReference type="SMART" id="SM00382">
    <property type="entry name" value="AAA"/>
    <property type="match status" value="1"/>
</dbReference>
<comment type="similarity">
    <text evidence="1">Belongs to the GSP E family.</text>
</comment>
<dbReference type="PANTHER" id="PTHR30486">
    <property type="entry name" value="TWITCHING MOTILITY PROTEIN PILT"/>
    <property type="match status" value="1"/>
</dbReference>
<dbReference type="InterPro" id="IPR001482">
    <property type="entry name" value="T2SS/T4SS_dom"/>
</dbReference>
<protein>
    <submittedName>
        <fullName evidence="3">PilT/PilU family type 4a pilus ATPase</fullName>
    </submittedName>
</protein>
<organism evidence="3 4">
    <name type="scientific">Gordonibacter faecis</name>
    <dbReference type="NCBI Taxonomy" id="3047475"/>
    <lineage>
        <taxon>Bacteria</taxon>
        <taxon>Bacillati</taxon>
        <taxon>Actinomycetota</taxon>
        <taxon>Coriobacteriia</taxon>
        <taxon>Eggerthellales</taxon>
        <taxon>Eggerthellaceae</taxon>
        <taxon>Gordonibacter</taxon>
    </lineage>
</organism>
<dbReference type="Gene3D" id="3.30.450.90">
    <property type="match status" value="1"/>
</dbReference>
<dbReference type="InterPro" id="IPR006321">
    <property type="entry name" value="PilT/PilU"/>
</dbReference>
<dbReference type="InterPro" id="IPR003593">
    <property type="entry name" value="AAA+_ATPase"/>
</dbReference>
<dbReference type="Gene3D" id="3.40.50.300">
    <property type="entry name" value="P-loop containing nucleotide triphosphate hydrolases"/>
    <property type="match status" value="1"/>
</dbReference>
<dbReference type="EMBL" id="JASJEU010000007">
    <property type="protein sequence ID" value="MDJ1649925.1"/>
    <property type="molecule type" value="Genomic_DNA"/>
</dbReference>
<reference evidence="3 4" key="1">
    <citation type="submission" date="2023-05" db="EMBL/GenBank/DDBJ databases">
        <title>Gordonibacter KGMB12511T sp. nov., isolated from faeces of healthy Korean.</title>
        <authorList>
            <person name="Kim H.S."/>
            <person name="Kim J.-S."/>
            <person name="Suh M.K."/>
            <person name="Eom M.K."/>
            <person name="Do H.E."/>
            <person name="Lee J.-S."/>
        </authorList>
    </citation>
    <scope>NUCLEOTIDE SEQUENCE [LARGE SCALE GENOMIC DNA]</scope>
    <source>
        <strain evidence="3 4">KGMB12511</strain>
    </source>
</reference>
<proteinExistence type="inferred from homology"/>
<evidence type="ECO:0000313" key="3">
    <source>
        <dbReference type="EMBL" id="MDJ1649925.1"/>
    </source>
</evidence>
<gene>
    <name evidence="3" type="ORF">QNJ86_03840</name>
</gene>
<dbReference type="InterPro" id="IPR050921">
    <property type="entry name" value="T4SS_GSP_E_ATPase"/>
</dbReference>
<evidence type="ECO:0000259" key="2">
    <source>
        <dbReference type="PROSITE" id="PS00662"/>
    </source>
</evidence>
<comment type="caution">
    <text evidence="3">The sequence shown here is derived from an EMBL/GenBank/DDBJ whole genome shotgun (WGS) entry which is preliminary data.</text>
</comment>
<dbReference type="Proteomes" id="UP001232750">
    <property type="component" value="Unassembled WGS sequence"/>
</dbReference>
<name>A0ABT7DP49_9ACTN</name>